<comment type="caution">
    <text evidence="2">The sequence shown here is derived from an EMBL/GenBank/DDBJ whole genome shotgun (WGS) entry which is preliminary data.</text>
</comment>
<sequence length="206" mass="22777">MAFPSTFDAYVPSVGPDLLAIANFTPAYVPFETLRAVPIDPVAEAASYAFAKKTSTQTRSSTTRPTRCPSSCVAFEHLQTAPPNLDAMQLADIVHGIVIHTSEWSGNSSANRMLMFLSRCQYHVPGLRHLKTVEEIEKAYPRGDLAGAGSAAFDREFGDKPNYYLLSHYPCGVQTLEQDLRVGPIVRSENRRPRSNARGRYSLVRN</sequence>
<dbReference type="EMBL" id="JAWWNJ010000004">
    <property type="protein sequence ID" value="KAK7057837.1"/>
    <property type="molecule type" value="Genomic_DNA"/>
</dbReference>
<name>A0AAW0E129_9AGAR</name>
<evidence type="ECO:0000313" key="2">
    <source>
        <dbReference type="EMBL" id="KAK7057837.1"/>
    </source>
</evidence>
<evidence type="ECO:0000313" key="3">
    <source>
        <dbReference type="Proteomes" id="UP001362999"/>
    </source>
</evidence>
<keyword evidence="3" id="KW-1185">Reference proteome</keyword>
<protein>
    <submittedName>
        <fullName evidence="2">Uncharacterized protein</fullName>
    </submittedName>
</protein>
<gene>
    <name evidence="2" type="ORF">R3P38DRAFT_3342023</name>
</gene>
<accession>A0AAW0E129</accession>
<dbReference type="AlphaFoldDB" id="A0AAW0E129"/>
<proteinExistence type="predicted"/>
<organism evidence="2 3">
    <name type="scientific">Favolaschia claudopus</name>
    <dbReference type="NCBI Taxonomy" id="2862362"/>
    <lineage>
        <taxon>Eukaryota</taxon>
        <taxon>Fungi</taxon>
        <taxon>Dikarya</taxon>
        <taxon>Basidiomycota</taxon>
        <taxon>Agaricomycotina</taxon>
        <taxon>Agaricomycetes</taxon>
        <taxon>Agaricomycetidae</taxon>
        <taxon>Agaricales</taxon>
        <taxon>Marasmiineae</taxon>
        <taxon>Mycenaceae</taxon>
        <taxon>Favolaschia</taxon>
    </lineage>
</organism>
<feature type="region of interest" description="Disordered" evidence="1">
    <location>
        <begin position="187"/>
        <end position="206"/>
    </location>
</feature>
<dbReference type="Proteomes" id="UP001362999">
    <property type="component" value="Unassembled WGS sequence"/>
</dbReference>
<evidence type="ECO:0000256" key="1">
    <source>
        <dbReference type="SAM" id="MobiDB-lite"/>
    </source>
</evidence>
<reference evidence="2 3" key="1">
    <citation type="journal article" date="2024" name="J Genomics">
        <title>Draft genome sequencing and assembly of Favolaschia claudopus CIRM-BRFM 2984 isolated from oak limbs.</title>
        <authorList>
            <person name="Navarro D."/>
            <person name="Drula E."/>
            <person name="Chaduli D."/>
            <person name="Cazenave R."/>
            <person name="Ahrendt S."/>
            <person name="Wang J."/>
            <person name="Lipzen A."/>
            <person name="Daum C."/>
            <person name="Barry K."/>
            <person name="Grigoriev I.V."/>
            <person name="Favel A."/>
            <person name="Rosso M.N."/>
            <person name="Martin F."/>
        </authorList>
    </citation>
    <scope>NUCLEOTIDE SEQUENCE [LARGE SCALE GENOMIC DNA]</scope>
    <source>
        <strain evidence="2 3">CIRM-BRFM 2984</strain>
    </source>
</reference>